<dbReference type="GO" id="GO:0008270">
    <property type="term" value="F:zinc ion binding"/>
    <property type="evidence" value="ECO:0007669"/>
    <property type="project" value="UniProtKB-KW"/>
</dbReference>
<keyword evidence="6" id="KW-0862">Zinc</keyword>
<feature type="coiled-coil region" evidence="7">
    <location>
        <begin position="96"/>
        <end position="130"/>
    </location>
</feature>
<evidence type="ECO:0000313" key="10">
    <source>
        <dbReference type="EMBL" id="QHT74934.1"/>
    </source>
</evidence>
<keyword evidence="2" id="KW-0479">Metal-binding</keyword>
<evidence type="ECO:0000256" key="3">
    <source>
        <dbReference type="ARBA" id="ARBA00022737"/>
    </source>
</evidence>
<accession>A0A6C0H317</accession>
<evidence type="ECO:0000259" key="9">
    <source>
        <dbReference type="PROSITE" id="PS51873"/>
    </source>
</evidence>
<protein>
    <recommendedName>
        <fullName evidence="11">RING-type domain-containing protein</fullName>
    </recommendedName>
</protein>
<dbReference type="InterPro" id="IPR013083">
    <property type="entry name" value="Znf_RING/FYVE/PHD"/>
</dbReference>
<keyword evidence="1" id="KW-0808">Transferase</keyword>
<name>A0A6C0H317_9ZZZZ</name>
<keyword evidence="7" id="KW-0175">Coiled coil</keyword>
<dbReference type="PROSITE" id="PS50089">
    <property type="entry name" value="ZF_RING_2"/>
    <property type="match status" value="1"/>
</dbReference>
<dbReference type="EMBL" id="MN739859">
    <property type="protein sequence ID" value="QHT74934.1"/>
    <property type="molecule type" value="Genomic_DNA"/>
</dbReference>
<dbReference type="InterPro" id="IPR031127">
    <property type="entry name" value="E3_UB_ligase_RBR"/>
</dbReference>
<dbReference type="SUPFAM" id="SSF57850">
    <property type="entry name" value="RING/U-box"/>
    <property type="match status" value="1"/>
</dbReference>
<evidence type="ECO:0000256" key="7">
    <source>
        <dbReference type="SAM" id="Coils"/>
    </source>
</evidence>
<evidence type="ECO:0000256" key="4">
    <source>
        <dbReference type="ARBA" id="ARBA00022771"/>
    </source>
</evidence>
<evidence type="ECO:0000256" key="1">
    <source>
        <dbReference type="ARBA" id="ARBA00022679"/>
    </source>
</evidence>
<dbReference type="InterPro" id="IPR044066">
    <property type="entry name" value="TRIAD_supradom"/>
</dbReference>
<keyword evidence="3" id="KW-0677">Repeat</keyword>
<dbReference type="PROSITE" id="PS51873">
    <property type="entry name" value="TRIAD"/>
    <property type="match status" value="1"/>
</dbReference>
<dbReference type="GO" id="GO:0016567">
    <property type="term" value="P:protein ubiquitination"/>
    <property type="evidence" value="ECO:0007669"/>
    <property type="project" value="InterPro"/>
</dbReference>
<dbReference type="PANTHER" id="PTHR11685">
    <property type="entry name" value="RBR FAMILY RING FINGER AND IBR DOMAIN-CONTAINING"/>
    <property type="match status" value="1"/>
</dbReference>
<evidence type="ECO:0000256" key="5">
    <source>
        <dbReference type="ARBA" id="ARBA00022786"/>
    </source>
</evidence>
<dbReference type="GO" id="GO:0004842">
    <property type="term" value="F:ubiquitin-protein transferase activity"/>
    <property type="evidence" value="ECO:0007669"/>
    <property type="project" value="InterPro"/>
</dbReference>
<dbReference type="Gene3D" id="3.30.40.10">
    <property type="entry name" value="Zinc/RING finger domain, C3HC4 (zinc finger)"/>
    <property type="match status" value="1"/>
</dbReference>
<dbReference type="Gene3D" id="1.20.120.1750">
    <property type="match status" value="1"/>
</dbReference>
<evidence type="ECO:0008006" key="11">
    <source>
        <dbReference type="Google" id="ProtNLM"/>
    </source>
</evidence>
<dbReference type="InterPro" id="IPR001841">
    <property type="entry name" value="Znf_RING"/>
</dbReference>
<keyword evidence="4" id="KW-0863">Zinc-finger</keyword>
<dbReference type="AlphaFoldDB" id="A0A6C0H317"/>
<evidence type="ECO:0000256" key="6">
    <source>
        <dbReference type="ARBA" id="ARBA00022833"/>
    </source>
</evidence>
<evidence type="ECO:0000259" key="8">
    <source>
        <dbReference type="PROSITE" id="PS50089"/>
    </source>
</evidence>
<organism evidence="10">
    <name type="scientific">viral metagenome</name>
    <dbReference type="NCBI Taxonomy" id="1070528"/>
    <lineage>
        <taxon>unclassified sequences</taxon>
        <taxon>metagenomes</taxon>
        <taxon>organismal metagenomes</taxon>
    </lineage>
</organism>
<sequence length="443" mass="52536">MTTKPSCNICAEFFNKVNRKAVKCCACDFESCRDCIKKYMLGSKEEPTCMSCKVAWDRNFLLEQLGKTFMTRDYRDYREDLLVEREMGFLQATQPHVEREIRMEELKEEISMLKKKLPRLEKELKELKDGGDVVERKKFVRKCPNGECHGFLSSALKCGLCQCWVCATCHEMKGFSTEEKEAHVCNKDIVESVKLLEKDTKQCPKCTSLIFKIEGCDQMYCVECHTAFSWNTLKIESGVIHNPHYFEYQRMTNGGVAPRNPADVQCGRELDNYFVPRLIEEITPLPENWTREITDRGIMYCNGNMRYYSKPNTQEVLDVVEICRQVIHVRFVERPRFATELRLYSNMQLRIDFMRNKITKIQMKKILQKREKEHTKKQEISNVLEMYVSCMTDLFYRLYEDNELVKINKEMDELKKYVNDCFKKISKTYDCKEYRLDDKFRFL</sequence>
<evidence type="ECO:0000256" key="2">
    <source>
        <dbReference type="ARBA" id="ARBA00022723"/>
    </source>
</evidence>
<feature type="domain" description="RING-type" evidence="9">
    <location>
        <begin position="3"/>
        <end position="255"/>
    </location>
</feature>
<reference evidence="10" key="1">
    <citation type="journal article" date="2020" name="Nature">
        <title>Giant virus diversity and host interactions through global metagenomics.</title>
        <authorList>
            <person name="Schulz F."/>
            <person name="Roux S."/>
            <person name="Paez-Espino D."/>
            <person name="Jungbluth S."/>
            <person name="Walsh D.A."/>
            <person name="Denef V.J."/>
            <person name="McMahon K.D."/>
            <person name="Konstantinidis K.T."/>
            <person name="Eloe-Fadrosh E.A."/>
            <person name="Kyrpides N.C."/>
            <person name="Woyke T."/>
        </authorList>
    </citation>
    <scope>NUCLEOTIDE SEQUENCE</scope>
    <source>
        <strain evidence="10">GVMAG-M-3300023179-62</strain>
    </source>
</reference>
<keyword evidence="5" id="KW-0833">Ubl conjugation pathway</keyword>
<feature type="domain" description="RING-type" evidence="8">
    <location>
        <begin position="7"/>
        <end position="53"/>
    </location>
</feature>
<proteinExistence type="predicted"/>